<keyword evidence="5" id="KW-0539">Nucleus</keyword>
<evidence type="ECO:0000313" key="10">
    <source>
        <dbReference type="Proteomes" id="UP001201262"/>
    </source>
</evidence>
<keyword evidence="1" id="KW-0862">Zinc</keyword>
<reference evidence="9" key="1">
    <citation type="submission" date="2021-12" db="EMBL/GenBank/DDBJ databases">
        <title>Convergent genome expansion in fungi linked to evolution of root-endophyte symbiosis.</title>
        <authorList>
            <consortium name="DOE Joint Genome Institute"/>
            <person name="Ke Y.-H."/>
            <person name="Bonito G."/>
            <person name="Liao H.-L."/>
            <person name="Looney B."/>
            <person name="Rojas-Flechas A."/>
            <person name="Nash J."/>
            <person name="Hameed K."/>
            <person name="Schadt C."/>
            <person name="Martin F."/>
            <person name="Crous P.W."/>
            <person name="Miettinen O."/>
            <person name="Magnuson J.K."/>
            <person name="Labbe J."/>
            <person name="Jacobson D."/>
            <person name="Doktycz M.J."/>
            <person name="Veneault-Fourrey C."/>
            <person name="Kuo A."/>
            <person name="Mondo S."/>
            <person name="Calhoun S."/>
            <person name="Riley R."/>
            <person name="Ohm R."/>
            <person name="LaButti K."/>
            <person name="Andreopoulos B."/>
            <person name="Pangilinan J."/>
            <person name="Nolan M."/>
            <person name="Tritt A."/>
            <person name="Clum A."/>
            <person name="Lipzen A."/>
            <person name="Daum C."/>
            <person name="Barry K."/>
            <person name="Grigoriev I.V."/>
            <person name="Vilgalys R."/>
        </authorList>
    </citation>
    <scope>NUCLEOTIDE SEQUENCE</scope>
    <source>
        <strain evidence="9">PMI_201</strain>
    </source>
</reference>
<keyword evidence="3" id="KW-0238">DNA-binding</keyword>
<feature type="region of interest" description="Disordered" evidence="6">
    <location>
        <begin position="23"/>
        <end position="48"/>
    </location>
</feature>
<evidence type="ECO:0000256" key="3">
    <source>
        <dbReference type="ARBA" id="ARBA00023125"/>
    </source>
</evidence>
<dbReference type="EMBL" id="JAJTJA010000001">
    <property type="protein sequence ID" value="KAH8704968.1"/>
    <property type="molecule type" value="Genomic_DNA"/>
</dbReference>
<dbReference type="Pfam" id="PF04082">
    <property type="entry name" value="Fungal_trans"/>
    <property type="match status" value="1"/>
</dbReference>
<evidence type="ECO:0000256" key="2">
    <source>
        <dbReference type="ARBA" id="ARBA00023015"/>
    </source>
</evidence>
<name>A0AAD4Q5V6_9EURO</name>
<dbReference type="AlphaFoldDB" id="A0AAD4Q5V6"/>
<feature type="transmembrane region" description="Helical" evidence="7">
    <location>
        <begin position="195"/>
        <end position="217"/>
    </location>
</feature>
<dbReference type="RefSeq" id="XP_046077589.1">
    <property type="nucleotide sequence ID" value="XM_046219582.1"/>
</dbReference>
<keyword evidence="7" id="KW-0472">Membrane</keyword>
<evidence type="ECO:0000256" key="5">
    <source>
        <dbReference type="ARBA" id="ARBA00023242"/>
    </source>
</evidence>
<keyword evidence="7" id="KW-0812">Transmembrane</keyword>
<evidence type="ECO:0000259" key="8">
    <source>
        <dbReference type="Pfam" id="PF04082"/>
    </source>
</evidence>
<evidence type="ECO:0000256" key="7">
    <source>
        <dbReference type="SAM" id="Phobius"/>
    </source>
</evidence>
<dbReference type="CDD" id="cd12148">
    <property type="entry name" value="fungal_TF_MHR"/>
    <property type="match status" value="1"/>
</dbReference>
<keyword evidence="2" id="KW-0805">Transcription regulation</keyword>
<dbReference type="PANTHER" id="PTHR47171">
    <property type="entry name" value="FARA-RELATED"/>
    <property type="match status" value="1"/>
</dbReference>
<dbReference type="InterPro" id="IPR052073">
    <property type="entry name" value="Amide_Lactam_Regulators"/>
</dbReference>
<proteinExistence type="predicted"/>
<sequence length="279" mass="32381">MVNINLTARYARRRTITCVQDQRSQFVSPSNRTDNQTLPHTQQDITSPTRSLHNLDTVQPASREDSPAMLYAQVAECSINHLQHLITPSARTYFLGEAFSLTYVINEVLAPFFKGSTPNHQDRLHYPIPEASHRRTQVDTSYLEQINILQNRGVYHYLSNHHIQKFLNFYFKWFHPAFPILDQEQFNHDVRSNKLSLLLLNTVLMIAVTICPATYLVEAGIPERYAAREIFYRQAKLLYDEDTDKDKLRIVIGTFLLSFWWGRPMSRKIRGTGLESPQA</sequence>
<dbReference type="GO" id="GO:0003677">
    <property type="term" value="F:DNA binding"/>
    <property type="evidence" value="ECO:0007669"/>
    <property type="project" value="UniProtKB-KW"/>
</dbReference>
<accession>A0AAD4Q5V6</accession>
<feature type="transmembrane region" description="Helical" evidence="7">
    <location>
        <begin position="247"/>
        <end position="262"/>
    </location>
</feature>
<keyword evidence="10" id="KW-1185">Reference proteome</keyword>
<dbReference type="GO" id="GO:0008270">
    <property type="term" value="F:zinc ion binding"/>
    <property type="evidence" value="ECO:0007669"/>
    <property type="project" value="InterPro"/>
</dbReference>
<keyword evidence="7" id="KW-1133">Transmembrane helix</keyword>
<dbReference type="GeneID" id="70249869"/>
<comment type="caution">
    <text evidence="9">The sequence shown here is derived from an EMBL/GenBank/DDBJ whole genome shotgun (WGS) entry which is preliminary data.</text>
</comment>
<evidence type="ECO:0000256" key="1">
    <source>
        <dbReference type="ARBA" id="ARBA00022833"/>
    </source>
</evidence>
<organism evidence="9 10">
    <name type="scientific">Talaromyces proteolyticus</name>
    <dbReference type="NCBI Taxonomy" id="1131652"/>
    <lineage>
        <taxon>Eukaryota</taxon>
        <taxon>Fungi</taxon>
        <taxon>Dikarya</taxon>
        <taxon>Ascomycota</taxon>
        <taxon>Pezizomycotina</taxon>
        <taxon>Eurotiomycetes</taxon>
        <taxon>Eurotiomycetidae</taxon>
        <taxon>Eurotiales</taxon>
        <taxon>Trichocomaceae</taxon>
        <taxon>Talaromyces</taxon>
        <taxon>Talaromyces sect. Bacilispori</taxon>
    </lineage>
</organism>
<keyword evidence="4" id="KW-0804">Transcription</keyword>
<dbReference type="GO" id="GO:0006351">
    <property type="term" value="P:DNA-templated transcription"/>
    <property type="evidence" value="ECO:0007669"/>
    <property type="project" value="InterPro"/>
</dbReference>
<protein>
    <recommendedName>
        <fullName evidence="8">Xylanolytic transcriptional activator regulatory domain-containing protein</fullName>
    </recommendedName>
</protein>
<gene>
    <name evidence="9" type="ORF">BGW36DRAFT_421549</name>
</gene>
<evidence type="ECO:0000256" key="4">
    <source>
        <dbReference type="ARBA" id="ARBA00023163"/>
    </source>
</evidence>
<dbReference type="PANTHER" id="PTHR47171:SF1">
    <property type="entry name" value="ZN(II)2CYS6 TRANSCRIPTION FACTOR (EUROFUNG)"/>
    <property type="match status" value="1"/>
</dbReference>
<dbReference type="InterPro" id="IPR007219">
    <property type="entry name" value="XnlR_reg_dom"/>
</dbReference>
<feature type="domain" description="Xylanolytic transcriptional activator regulatory" evidence="8">
    <location>
        <begin position="167"/>
        <end position="261"/>
    </location>
</feature>
<evidence type="ECO:0000256" key="6">
    <source>
        <dbReference type="SAM" id="MobiDB-lite"/>
    </source>
</evidence>
<dbReference type="Proteomes" id="UP001201262">
    <property type="component" value="Unassembled WGS sequence"/>
</dbReference>
<evidence type="ECO:0000313" key="9">
    <source>
        <dbReference type="EMBL" id="KAH8704968.1"/>
    </source>
</evidence>